<dbReference type="GO" id="GO:0004061">
    <property type="term" value="F:arylformamidase activity"/>
    <property type="evidence" value="ECO:0007669"/>
    <property type="project" value="UniProtKB-EC"/>
</dbReference>
<dbReference type="InterPro" id="IPR029058">
    <property type="entry name" value="AB_hydrolase_fold"/>
</dbReference>
<name>A0ABU1L238_9BURK</name>
<dbReference type="Proteomes" id="UP001185254">
    <property type="component" value="Unassembled WGS sequence"/>
</dbReference>
<dbReference type="PANTHER" id="PTHR48081">
    <property type="entry name" value="AB HYDROLASE SUPERFAMILY PROTEIN C4A8.06C"/>
    <property type="match status" value="1"/>
</dbReference>
<keyword evidence="4" id="KW-1185">Reference proteome</keyword>
<dbReference type="SUPFAM" id="SSF53474">
    <property type="entry name" value="alpha/beta-Hydrolases"/>
    <property type="match status" value="1"/>
</dbReference>
<dbReference type="PANTHER" id="PTHR48081:SF33">
    <property type="entry name" value="KYNURENINE FORMAMIDASE"/>
    <property type="match status" value="1"/>
</dbReference>
<keyword evidence="1 3" id="KW-0378">Hydrolase</keyword>
<reference evidence="3 4" key="1">
    <citation type="submission" date="2023-07" db="EMBL/GenBank/DDBJ databases">
        <title>Sorghum-associated microbial communities from plants grown in Nebraska, USA.</title>
        <authorList>
            <person name="Schachtman D."/>
        </authorList>
    </citation>
    <scope>NUCLEOTIDE SEQUENCE [LARGE SCALE GENOMIC DNA]</scope>
    <source>
        <strain evidence="3 4">DS1039</strain>
    </source>
</reference>
<evidence type="ECO:0000259" key="2">
    <source>
        <dbReference type="Pfam" id="PF07859"/>
    </source>
</evidence>
<dbReference type="Gene3D" id="3.40.50.1820">
    <property type="entry name" value="alpha/beta hydrolase"/>
    <property type="match status" value="1"/>
</dbReference>
<organism evidence="3 4">
    <name type="scientific">Paraburkholderia caledonica</name>
    <dbReference type="NCBI Taxonomy" id="134536"/>
    <lineage>
        <taxon>Bacteria</taxon>
        <taxon>Pseudomonadati</taxon>
        <taxon>Pseudomonadota</taxon>
        <taxon>Betaproteobacteria</taxon>
        <taxon>Burkholderiales</taxon>
        <taxon>Burkholderiaceae</taxon>
        <taxon>Paraburkholderia</taxon>
    </lineage>
</organism>
<protein>
    <submittedName>
        <fullName evidence="3">Arylformamidase</fullName>
        <ecNumber evidence="3">3.5.1.9</ecNumber>
    </submittedName>
</protein>
<feature type="domain" description="Alpha/beta hydrolase fold-3" evidence="2">
    <location>
        <begin position="70"/>
        <end position="252"/>
    </location>
</feature>
<dbReference type="InterPro" id="IPR013094">
    <property type="entry name" value="AB_hydrolase_3"/>
</dbReference>
<comment type="caution">
    <text evidence="3">The sequence shown here is derived from an EMBL/GenBank/DDBJ whole genome shotgun (WGS) entry which is preliminary data.</text>
</comment>
<proteinExistence type="predicted"/>
<evidence type="ECO:0000313" key="3">
    <source>
        <dbReference type="EMBL" id="MDR6377282.1"/>
    </source>
</evidence>
<dbReference type="EMBL" id="JAVDQN010000003">
    <property type="protein sequence ID" value="MDR6377282.1"/>
    <property type="molecule type" value="Genomic_DNA"/>
</dbReference>
<gene>
    <name evidence="3" type="ORF">J2776_003982</name>
</gene>
<dbReference type="Pfam" id="PF07859">
    <property type="entry name" value="Abhydrolase_3"/>
    <property type="match status" value="1"/>
</dbReference>
<evidence type="ECO:0000313" key="4">
    <source>
        <dbReference type="Proteomes" id="UP001185254"/>
    </source>
</evidence>
<accession>A0ABU1L238</accession>
<dbReference type="RefSeq" id="WP_310067767.1">
    <property type="nucleotide sequence ID" value="NZ_JAVDQN010000003.1"/>
</dbReference>
<dbReference type="EC" id="3.5.1.9" evidence="3"/>
<dbReference type="InterPro" id="IPR050300">
    <property type="entry name" value="GDXG_lipolytic_enzyme"/>
</dbReference>
<sequence length="277" mass="29993">MCEQTSNAVLEREYSPSSVAPDFPAIVSAYASRSSSVLETTPSQRLSYGTSADEYAIVFAARARGRHLMVVFIHGGYWQDLAAEDSCFPAKGLLAQGISYAALNYTLAPSASIAQIVDQCAAALHRISSEFPDATLILAGSSAGAHLAAMLATMEWSSSRSQPRVAGFILISGIYDLRPLTRTYINKPLNLDLAEAKAMSPAFLPVRHPAPTLVCWGEHETSEFKRQSAEHARRLVRYGVSVELLEVSGRNHFDILFDLADPATQLGKAVDNLFGDL</sequence>
<evidence type="ECO:0000256" key="1">
    <source>
        <dbReference type="ARBA" id="ARBA00022801"/>
    </source>
</evidence>